<reference evidence="2 3" key="1">
    <citation type="journal article" date="2019" name="Genome Biol. Evol.">
        <title>Nanopore Sequencing Significantly Improves Genome Assembly of the Protozoan Parasite Trypanosoma cruzi.</title>
        <authorList>
            <person name="Diaz-Viraque F."/>
            <person name="Pita S."/>
            <person name="Greif G."/>
            <person name="de Souza R.C.M."/>
            <person name="Iraola G."/>
            <person name="Robello C."/>
        </authorList>
    </citation>
    <scope>NUCLEOTIDE SEQUENCE [LARGE SCALE GENOMIC DNA]</scope>
    <source>
        <strain evidence="2 3">Berenice</strain>
    </source>
</reference>
<evidence type="ECO:0000313" key="2">
    <source>
        <dbReference type="EMBL" id="KAF5215428.1"/>
    </source>
</evidence>
<dbReference type="VEuPathDB" id="TriTrypDB:ECC02_011895"/>
<dbReference type="Proteomes" id="UP000583944">
    <property type="component" value="Unassembled WGS sequence"/>
</dbReference>
<proteinExistence type="predicted"/>
<dbReference type="EMBL" id="JABDHM010000322">
    <property type="protein sequence ID" value="KAF5215428.1"/>
    <property type="molecule type" value="Genomic_DNA"/>
</dbReference>
<evidence type="ECO:0000256" key="1">
    <source>
        <dbReference type="SAM" id="MobiDB-lite"/>
    </source>
</evidence>
<evidence type="ECO:0000313" key="3">
    <source>
        <dbReference type="Proteomes" id="UP000583944"/>
    </source>
</evidence>
<accession>A0A7J6XNL3</accession>
<gene>
    <name evidence="2" type="ORF">ECC02_011895</name>
</gene>
<comment type="caution">
    <text evidence="2">The sequence shown here is derived from an EMBL/GenBank/DDBJ whole genome shotgun (WGS) entry which is preliminary data.</text>
</comment>
<name>A0A7J6XNL3_TRYCR</name>
<organism evidence="2 3">
    <name type="scientific">Trypanosoma cruzi</name>
    <dbReference type="NCBI Taxonomy" id="5693"/>
    <lineage>
        <taxon>Eukaryota</taxon>
        <taxon>Discoba</taxon>
        <taxon>Euglenozoa</taxon>
        <taxon>Kinetoplastea</taxon>
        <taxon>Metakinetoplastina</taxon>
        <taxon>Trypanosomatida</taxon>
        <taxon>Trypanosomatidae</taxon>
        <taxon>Trypanosoma</taxon>
        <taxon>Schizotrypanum</taxon>
    </lineage>
</organism>
<feature type="compositionally biased region" description="Basic and acidic residues" evidence="1">
    <location>
        <begin position="287"/>
        <end position="297"/>
    </location>
</feature>
<protein>
    <submittedName>
        <fullName evidence="2">Uncharacterized protein</fullName>
    </submittedName>
</protein>
<dbReference type="AlphaFoldDB" id="A0A7J6XNL3"/>
<feature type="region of interest" description="Disordered" evidence="1">
    <location>
        <begin position="286"/>
        <end position="313"/>
    </location>
</feature>
<sequence length="362" mass="40027">MCPRCAATYATSSQSNSSVSSTIAGMPRPRNTHSATMSCRLSSTITSATPNAYWRTCPMRCNHTRIRLAVMHCSLVSFCLWHQKDVWPAAPQCWKKCGAATVRVSVLLYSRFNASSKNGISGSSSSGFALLFLLRHPVLLQSSSCHCRRPRSCCNHSHRETGKSVWMCADNAQQLSLPEEAIVAPSVTRQHTKCRQRHQPEVQIHSCRALCNYSCVWVSVGEAAKRRSTGRHIRTARGTTGWQRYMRYGPDLNNHARWRHTQKSTKQNTAAGCGCVCVALRVSARPGSKENKTRGKETCAPPHRPSSHAHTSRPLLMRAAGEAHRAVVMSVSVGVRVEQLGGKHTAPLTGRAQQETIEKREE</sequence>